<sequence>MQIQDRKLQHSPKQDTIMQAAISWSNYVIGVSIVAVGYYLFIGLKYYRKELSDLFSGKLFQKKIQRHTNNNKDFSGDYSQVMEGTFDELEEVVEDLRRAILEKAGKQTSKHDLLQFLKRRLEHYSGLRKPAFRVAINHYIIRQAAETCQISFHEDELNEAWQQVLQR</sequence>
<evidence type="ECO:0000256" key="1">
    <source>
        <dbReference type="SAM" id="Phobius"/>
    </source>
</evidence>
<organism evidence="2 3">
    <name type="scientific">Dyadobacter luteus</name>
    <dbReference type="NCBI Taxonomy" id="2259619"/>
    <lineage>
        <taxon>Bacteria</taxon>
        <taxon>Pseudomonadati</taxon>
        <taxon>Bacteroidota</taxon>
        <taxon>Cytophagia</taxon>
        <taxon>Cytophagales</taxon>
        <taxon>Spirosomataceae</taxon>
        <taxon>Dyadobacter</taxon>
    </lineage>
</organism>
<name>A0A3D8Y9L1_9BACT</name>
<dbReference type="EMBL" id="QNUL01000012">
    <property type="protein sequence ID" value="REA60175.1"/>
    <property type="molecule type" value="Genomic_DNA"/>
</dbReference>
<keyword evidence="1" id="KW-1133">Transmembrane helix</keyword>
<protein>
    <submittedName>
        <fullName evidence="2">Uncharacterized protein</fullName>
    </submittedName>
</protein>
<keyword evidence="1" id="KW-0812">Transmembrane</keyword>
<keyword evidence="3" id="KW-1185">Reference proteome</keyword>
<dbReference type="Proteomes" id="UP000256373">
    <property type="component" value="Unassembled WGS sequence"/>
</dbReference>
<comment type="caution">
    <text evidence="2">The sequence shown here is derived from an EMBL/GenBank/DDBJ whole genome shotgun (WGS) entry which is preliminary data.</text>
</comment>
<accession>A0A3D8Y9L1</accession>
<gene>
    <name evidence="2" type="ORF">DSL64_16005</name>
</gene>
<evidence type="ECO:0000313" key="3">
    <source>
        <dbReference type="Proteomes" id="UP000256373"/>
    </source>
</evidence>
<evidence type="ECO:0000313" key="2">
    <source>
        <dbReference type="EMBL" id="REA60175.1"/>
    </source>
</evidence>
<keyword evidence="1" id="KW-0472">Membrane</keyword>
<feature type="transmembrane region" description="Helical" evidence="1">
    <location>
        <begin position="21"/>
        <end position="41"/>
    </location>
</feature>
<dbReference type="AlphaFoldDB" id="A0A3D8Y9L1"/>
<reference evidence="2 3" key="1">
    <citation type="submission" date="2018-07" db="EMBL/GenBank/DDBJ databases">
        <title>Dyadobacter roseus sp. nov., isolated from rose rhizosphere soil.</title>
        <authorList>
            <person name="Chen L."/>
        </authorList>
    </citation>
    <scope>NUCLEOTIDE SEQUENCE [LARGE SCALE GENOMIC DNA]</scope>
    <source>
        <strain evidence="2 3">RS19</strain>
    </source>
</reference>
<proteinExistence type="predicted"/>